<dbReference type="AlphaFoldDB" id="A0AAN6DVU7"/>
<organism evidence="2 3">
    <name type="scientific">Exophiala viscosa</name>
    <dbReference type="NCBI Taxonomy" id="2486360"/>
    <lineage>
        <taxon>Eukaryota</taxon>
        <taxon>Fungi</taxon>
        <taxon>Dikarya</taxon>
        <taxon>Ascomycota</taxon>
        <taxon>Pezizomycotina</taxon>
        <taxon>Eurotiomycetes</taxon>
        <taxon>Chaetothyriomycetidae</taxon>
        <taxon>Chaetothyriales</taxon>
        <taxon>Herpotrichiellaceae</taxon>
        <taxon>Exophiala</taxon>
    </lineage>
</organism>
<keyword evidence="1" id="KW-0472">Membrane</keyword>
<dbReference type="Proteomes" id="UP001203852">
    <property type="component" value="Unassembled WGS sequence"/>
</dbReference>
<protein>
    <submittedName>
        <fullName evidence="2">Uncharacterized protein</fullName>
    </submittedName>
</protein>
<feature type="transmembrane region" description="Helical" evidence="1">
    <location>
        <begin position="57"/>
        <end position="90"/>
    </location>
</feature>
<keyword evidence="1" id="KW-0812">Transmembrane</keyword>
<reference evidence="2" key="1">
    <citation type="journal article" date="2022" name="bioRxiv">
        <title>Deciphering the potential niche of two novel black yeast fungi from a biological soil crust based on their genomes, phenotypes, and melanin regulation.</title>
        <authorList>
            <consortium name="DOE Joint Genome Institute"/>
            <person name="Carr E.C."/>
            <person name="Barton Q."/>
            <person name="Grambo S."/>
            <person name="Sullivan M."/>
            <person name="Renfro C.M."/>
            <person name="Kuo A."/>
            <person name="Pangilinan J."/>
            <person name="Lipzen A."/>
            <person name="Keymanesh K."/>
            <person name="Savage E."/>
            <person name="Barry K."/>
            <person name="Grigoriev I.V."/>
            <person name="Riekhof W.R."/>
            <person name="Harris S.S."/>
        </authorList>
    </citation>
    <scope>NUCLEOTIDE SEQUENCE</scope>
    <source>
        <strain evidence="2">JF 03-4F</strain>
    </source>
</reference>
<evidence type="ECO:0000313" key="3">
    <source>
        <dbReference type="Proteomes" id="UP001203852"/>
    </source>
</evidence>
<evidence type="ECO:0000313" key="2">
    <source>
        <dbReference type="EMBL" id="KAI1612408.1"/>
    </source>
</evidence>
<gene>
    <name evidence="2" type="ORF">EDD36DRAFT_236149</name>
</gene>
<comment type="caution">
    <text evidence="2">The sequence shown here is derived from an EMBL/GenBank/DDBJ whole genome shotgun (WGS) entry which is preliminary data.</text>
</comment>
<keyword evidence="3" id="KW-1185">Reference proteome</keyword>
<accession>A0AAN6DVU7</accession>
<name>A0AAN6DVU7_9EURO</name>
<feature type="transmembrane region" description="Helical" evidence="1">
    <location>
        <begin position="115"/>
        <end position="137"/>
    </location>
</feature>
<keyword evidence="1" id="KW-1133">Transmembrane helix</keyword>
<proteinExistence type="predicted"/>
<dbReference type="EMBL" id="MU404354">
    <property type="protein sequence ID" value="KAI1612408.1"/>
    <property type="molecule type" value="Genomic_DNA"/>
</dbReference>
<evidence type="ECO:0000256" key="1">
    <source>
        <dbReference type="SAM" id="Phobius"/>
    </source>
</evidence>
<sequence length="141" mass="15675">MSCREPIHQMPLDLLSGSLSFTLFADNFKIKHAHPARLLQLSFGPWVRPAFPSKPSLLTILLVALFPVLPCPVSFVWLVAAVVALHFYYFPLQPFPSLAPLGVLLSTTHHLSPQLSVRVLVVPLLAFLHSVPLSFVVNNCW</sequence>